<organism evidence="12 13">
    <name type="scientific">Chitinophaga terrae</name>
    <name type="common">ex Kim and Jung 2007</name>
    <dbReference type="NCBI Taxonomy" id="408074"/>
    <lineage>
        <taxon>Bacteria</taxon>
        <taxon>Pseudomonadati</taxon>
        <taxon>Bacteroidota</taxon>
        <taxon>Chitinophagia</taxon>
        <taxon>Chitinophagales</taxon>
        <taxon>Chitinophagaceae</taxon>
        <taxon>Chitinophaga</taxon>
    </lineage>
</organism>
<evidence type="ECO:0000256" key="1">
    <source>
        <dbReference type="ARBA" id="ARBA00022741"/>
    </source>
</evidence>
<accession>A0A1H4DFK9</accession>
<evidence type="ECO:0000256" key="5">
    <source>
        <dbReference type="ARBA" id="ARBA00022840"/>
    </source>
</evidence>
<feature type="domain" description="Helicase C-terminal" evidence="11">
    <location>
        <begin position="251"/>
        <end position="399"/>
    </location>
</feature>
<dbReference type="InterPro" id="IPR001650">
    <property type="entry name" value="Helicase_C-like"/>
</dbReference>
<dbReference type="GO" id="GO:0005524">
    <property type="term" value="F:ATP binding"/>
    <property type="evidence" value="ECO:0007669"/>
    <property type="project" value="UniProtKB-KW"/>
</dbReference>
<feature type="domain" description="Helicase ATP-binding" evidence="10">
    <location>
        <begin position="30"/>
        <end position="217"/>
    </location>
</feature>
<dbReference type="PANTHER" id="PTHR47962">
    <property type="entry name" value="ATP-DEPENDENT HELICASE LHR-RELATED-RELATED"/>
    <property type="match status" value="1"/>
</dbReference>
<keyword evidence="4 12" id="KW-0347">Helicase</keyword>
<dbReference type="SMART" id="SM00490">
    <property type="entry name" value="HELICc"/>
    <property type="match status" value="1"/>
</dbReference>
<dbReference type="PIRSF" id="PIRSF037307">
    <property type="entry name" value="Lhr-like_helic_prd"/>
    <property type="match status" value="1"/>
</dbReference>
<evidence type="ECO:0000259" key="10">
    <source>
        <dbReference type="PROSITE" id="PS51192"/>
    </source>
</evidence>
<dbReference type="InterPro" id="IPR017170">
    <property type="entry name" value="Lhr-like"/>
</dbReference>
<name>A0A1H4DFK9_9BACT</name>
<evidence type="ECO:0000256" key="2">
    <source>
        <dbReference type="ARBA" id="ARBA00022763"/>
    </source>
</evidence>
<dbReference type="InterPro" id="IPR011545">
    <property type="entry name" value="DEAD/DEAH_box_helicase_dom"/>
</dbReference>
<dbReference type="GO" id="GO:0003677">
    <property type="term" value="F:DNA binding"/>
    <property type="evidence" value="ECO:0007669"/>
    <property type="project" value="UniProtKB-KW"/>
</dbReference>
<dbReference type="SUPFAM" id="SSF52540">
    <property type="entry name" value="P-loop containing nucleoside triphosphate hydrolases"/>
    <property type="match status" value="1"/>
</dbReference>
<comment type="similarity">
    <text evidence="9">Belongs to the Lhr helicase family. Lhr-Core subfamily.</text>
</comment>
<keyword evidence="2" id="KW-0227">DNA damage</keyword>
<keyword evidence="13" id="KW-1185">Reference proteome</keyword>
<evidence type="ECO:0000256" key="8">
    <source>
        <dbReference type="ARBA" id="ARBA00023235"/>
    </source>
</evidence>
<dbReference type="NCBIfam" id="TIGR04121">
    <property type="entry name" value="DEXH_lig_assoc"/>
    <property type="match status" value="1"/>
</dbReference>
<dbReference type="InterPro" id="IPR027417">
    <property type="entry name" value="P-loop_NTPase"/>
</dbReference>
<protein>
    <submittedName>
        <fullName evidence="12">ATP-dependent helicase Lhr and Lhr-like helicase</fullName>
    </submittedName>
</protein>
<dbReference type="SMART" id="SM00487">
    <property type="entry name" value="DEXDc"/>
    <property type="match status" value="1"/>
</dbReference>
<dbReference type="InterPro" id="IPR014001">
    <property type="entry name" value="Helicase_ATP-bd"/>
</dbReference>
<dbReference type="CDD" id="cd18796">
    <property type="entry name" value="SF2_C_LHR"/>
    <property type="match status" value="1"/>
</dbReference>
<dbReference type="Pfam" id="PF19306">
    <property type="entry name" value="WHD_Lhr"/>
    <property type="match status" value="1"/>
</dbReference>
<evidence type="ECO:0000313" key="12">
    <source>
        <dbReference type="EMBL" id="SEA71338.1"/>
    </source>
</evidence>
<dbReference type="InterPro" id="IPR052511">
    <property type="entry name" value="ATP-dep_Helicase"/>
</dbReference>
<keyword evidence="6" id="KW-0238">DNA-binding</keyword>
<keyword evidence="5" id="KW-0067">ATP-binding</keyword>
<evidence type="ECO:0000313" key="13">
    <source>
        <dbReference type="Proteomes" id="UP000199656"/>
    </source>
</evidence>
<dbReference type="InterPro" id="IPR045628">
    <property type="entry name" value="Lhr_WH_dom"/>
</dbReference>
<reference evidence="13" key="1">
    <citation type="submission" date="2016-10" db="EMBL/GenBank/DDBJ databases">
        <authorList>
            <person name="Varghese N."/>
            <person name="Submissions S."/>
        </authorList>
    </citation>
    <scope>NUCLEOTIDE SEQUENCE [LARGE SCALE GENOMIC DNA]</scope>
    <source>
        <strain evidence="13">DSM 23920</strain>
    </source>
</reference>
<dbReference type="PROSITE" id="PS51192">
    <property type="entry name" value="HELICASE_ATP_BIND_1"/>
    <property type="match status" value="1"/>
</dbReference>
<dbReference type="Proteomes" id="UP000199656">
    <property type="component" value="Unassembled WGS sequence"/>
</dbReference>
<dbReference type="PROSITE" id="PS51194">
    <property type="entry name" value="HELICASE_CTER"/>
    <property type="match status" value="1"/>
</dbReference>
<proteinExistence type="inferred from homology"/>
<keyword evidence="3" id="KW-0378">Hydrolase</keyword>
<evidence type="ECO:0000256" key="4">
    <source>
        <dbReference type="ARBA" id="ARBA00022806"/>
    </source>
</evidence>
<evidence type="ECO:0000256" key="7">
    <source>
        <dbReference type="ARBA" id="ARBA00023204"/>
    </source>
</evidence>
<evidence type="ECO:0000256" key="6">
    <source>
        <dbReference type="ARBA" id="ARBA00023125"/>
    </source>
</evidence>
<dbReference type="AlphaFoldDB" id="A0A1H4DFK9"/>
<evidence type="ECO:0000256" key="9">
    <source>
        <dbReference type="ARBA" id="ARBA00093467"/>
    </source>
</evidence>
<keyword evidence="1" id="KW-0547">Nucleotide-binding</keyword>
<dbReference type="RefSeq" id="WP_089762841.1">
    <property type="nucleotide sequence ID" value="NZ_BKAT01000048.1"/>
</dbReference>
<dbReference type="Pfam" id="PF08494">
    <property type="entry name" value="DEAD_assoc"/>
    <property type="match status" value="1"/>
</dbReference>
<evidence type="ECO:0000259" key="11">
    <source>
        <dbReference type="PROSITE" id="PS51194"/>
    </source>
</evidence>
<sequence>MQQRSGGWKVINKWLEDKELKPFKFQEDAWKAYLQGKSGIVNAPTGFGKTFSLFLGAVISWIDSHPKDYSGKTKNGLQLLWVTPLRALAKDLGRAMETALQELNVSWEVGIRSGDTATSVRAAQKRQMPEVLIITPESLHVLMGQKEYANIFKKLHTVVVDEWHELIGSKRGVQVELALSRLRGLKAGALKVWGISATIGNLDEALEVLLGPYHKDGIIIRSNLKKNIALKSVIPDEIENYPWAGHLGIRMLPQALPIIEESQTTLVFTNTRSQSEIWYQALLKADPMLAGALALHHGSIDQELRIWVEEALHNGILKAVVCTASLDLGVDFRPVDIVIQVGSPKGVARFLQRAGRSGHQPGAVSRIFFLPTHALELVEAAALKAAINEGLVESRMPVLLAFDVLLQYLMTLAVSDGFYASEIYEEVKKTFCYQDLTEDEWTWLLAFLTTGGDALGGYDEFKKVEREGDFYICRNRTMAMRHRLHIGTIVSDAMLNVKFLSGGYVGVIEEGFISRLQPGDTFTLAGRNLEFVMIKDMTVLVRKSNAKRTIVPSYQGGRIPLSSNLGRMLREKFNEALSRKTSDPELIALQPLFRLQEELSHIPKDNELLIEQIKTKDGYHLFVYPFEGRLVHEVMAALLAYRISRIQPITFSIAMNDYGFELLSDQPIPVTAENAKMLLSTDNLLTELQTSVNATEMARRKFRDIAVISGLIFQGYPGKHKANRHLQSSASLLFNVFKDYDPDNLLLRQAFNEAFFYQMEEARLRETLERIAVSRIVITTPEKLTPFCFPIKVDSLRDTMTSEKLEDRIKKLIAVNG</sequence>
<keyword evidence="8" id="KW-0413">Isomerase</keyword>
<dbReference type="Pfam" id="PF00270">
    <property type="entry name" value="DEAD"/>
    <property type="match status" value="1"/>
</dbReference>
<dbReference type="GO" id="GO:0016887">
    <property type="term" value="F:ATP hydrolysis activity"/>
    <property type="evidence" value="ECO:0007669"/>
    <property type="project" value="TreeGrafter"/>
</dbReference>
<dbReference type="OrthoDB" id="9815222at2"/>
<dbReference type="PANTHER" id="PTHR47962:SF3">
    <property type="entry name" value="LARGE ATP-DEPENDENT HELICASE-RELATED PROTEIN"/>
    <property type="match status" value="1"/>
</dbReference>
<evidence type="ECO:0000256" key="3">
    <source>
        <dbReference type="ARBA" id="ARBA00022801"/>
    </source>
</evidence>
<gene>
    <name evidence="12" type="ORF">SAMN05660909_03099</name>
</gene>
<dbReference type="STRING" id="408074.SAMN05660909_03099"/>
<dbReference type="GO" id="GO:0006281">
    <property type="term" value="P:DNA repair"/>
    <property type="evidence" value="ECO:0007669"/>
    <property type="project" value="UniProtKB-KW"/>
</dbReference>
<dbReference type="Gene3D" id="3.40.50.300">
    <property type="entry name" value="P-loop containing nucleotide triphosphate hydrolases"/>
    <property type="match status" value="2"/>
</dbReference>
<dbReference type="InterPro" id="IPR026362">
    <property type="entry name" value="DEXH_lig_assoc"/>
</dbReference>
<dbReference type="GO" id="GO:0004386">
    <property type="term" value="F:helicase activity"/>
    <property type="evidence" value="ECO:0007669"/>
    <property type="project" value="UniProtKB-KW"/>
</dbReference>
<dbReference type="EMBL" id="FNRL01000013">
    <property type="protein sequence ID" value="SEA71338.1"/>
    <property type="molecule type" value="Genomic_DNA"/>
</dbReference>
<keyword evidence="7" id="KW-0234">DNA repair</keyword>
<dbReference type="InterPro" id="IPR013701">
    <property type="entry name" value="Lhr-like_DEAD/DEAH_assoc"/>
</dbReference>
<dbReference type="Pfam" id="PF00271">
    <property type="entry name" value="Helicase_C"/>
    <property type="match status" value="1"/>
</dbReference>